<evidence type="ECO:0000256" key="1">
    <source>
        <dbReference type="PIRSR" id="PIRSR622684-1"/>
    </source>
</evidence>
<dbReference type="PRINTS" id="PR00704">
    <property type="entry name" value="CALPAIN"/>
</dbReference>
<dbReference type="Gene3D" id="2.60.40.1180">
    <property type="entry name" value="Golgi alpha-mannosidase II"/>
    <property type="match status" value="1"/>
</dbReference>
<dbReference type="VEuPathDB" id="TriTrypDB:TcIL3000_10_14030"/>
<accession>G0UYZ9</accession>
<evidence type="ECO:0000256" key="3">
    <source>
        <dbReference type="SAM" id="MobiDB-lite"/>
    </source>
</evidence>
<proteinExistence type="predicted"/>
<dbReference type="InterPro" id="IPR036310">
    <property type="entry name" value="Smp-1-like_sf"/>
</dbReference>
<dbReference type="SUPFAM" id="SSF101601">
    <property type="entry name" value="Smp-1-like"/>
    <property type="match status" value="1"/>
</dbReference>
<dbReference type="PANTHER" id="PTHR10183">
    <property type="entry name" value="CALPAIN"/>
    <property type="match status" value="1"/>
</dbReference>
<dbReference type="Gene3D" id="3.90.70.10">
    <property type="entry name" value="Cysteine proteinases"/>
    <property type="match status" value="1"/>
</dbReference>
<feature type="region of interest" description="Disordered" evidence="3">
    <location>
        <begin position="1"/>
        <end position="24"/>
    </location>
</feature>
<organism evidence="5">
    <name type="scientific">Trypanosoma congolense (strain IL3000)</name>
    <dbReference type="NCBI Taxonomy" id="1068625"/>
    <lineage>
        <taxon>Eukaryota</taxon>
        <taxon>Discoba</taxon>
        <taxon>Euglenozoa</taxon>
        <taxon>Kinetoplastea</taxon>
        <taxon>Metakinetoplastina</taxon>
        <taxon>Trypanosomatida</taxon>
        <taxon>Trypanosomatidae</taxon>
        <taxon>Trypanosoma</taxon>
        <taxon>Nannomonas</taxon>
    </lineage>
</organism>
<evidence type="ECO:0000256" key="2">
    <source>
        <dbReference type="PROSITE-ProRule" id="PRU00239"/>
    </source>
</evidence>
<sequence>MTVDSDPATNGSGRDITRSESPVYDDEMQIVRVVTPLPDLLPRSHDDIRRMRKMQRDAESGRKYVAPRMDLPPPYVDDDDCDEFEDATIDATIENLSELRRPELYALQGPAVEGKVTRVFDNGLLYKIITSDDQWFFYNDTEKYEMHVRFRFGGLSELQPGENVDVFVRSNKEIEASIIVYPGETRELISGKVNGFKCMAKTIALNDDKRAEVYGKVNGKPQSQLERIAEELGIRPTSALDEGSALEYCTVRDVPYVDPSFPPCDLSLYRPGVDRHKLRSLPWRRPCDYIPKSQLDEVRLFRRTIYPAQVSQGELGNSYLISAMACLAEKPGIIRDLFRHPVSDALGEAERSVGAYWVTLNHGGWWYPIVIDDHLPAFREGPEYAHCAVDFRRLWVGLLEKVYAKVHFSYASIVAGDPLEPLQDFTGFPISRFEGDWEKAASGDDGLLKRLALYSKREYLTVLYTPSVATNQNGKKKDLPKVPGPADSQVAYRELGLKVHSGYAVLQVKCFEEFDLALFRIRNPWSTGKEWGGKWCKNDKRWELYPSVQAACFPNGGGPEESDDTFWIEWRDVLTTFAGVGVCHVKSNWYDYRIRGNFVDGFPTVCLEINVADRTDAYIILSQEEEDRGSSFDDEQQGNLQGAALLLSVSRHSGRFEKMVCTSSFDVESPSLQLMFNFARSVALRYTFEPENGPFFVIPRIHDMSLTRPYVLGLLLDTYAGNGITVEFKSLDASCKVFQNMPTFSVAGMLRDVATEYQIRNPRQPTECVGVELFDERVQEFGPGD</sequence>
<name>G0UYZ9_TRYCI</name>
<dbReference type="SMART" id="SM00230">
    <property type="entry name" value="CysPc"/>
    <property type="match status" value="1"/>
</dbReference>
<dbReference type="InterPro" id="IPR038765">
    <property type="entry name" value="Papain-like_cys_pep_sf"/>
</dbReference>
<dbReference type="GO" id="GO:0006508">
    <property type="term" value="P:proteolysis"/>
    <property type="evidence" value="ECO:0007669"/>
    <property type="project" value="InterPro"/>
</dbReference>
<protein>
    <submittedName>
        <fullName evidence="5">Uncharacterized protein TCIL3000_10_14030</fullName>
    </submittedName>
</protein>
<dbReference type="InterPro" id="IPR022684">
    <property type="entry name" value="Calpain_cysteine_protease"/>
</dbReference>
<dbReference type="AlphaFoldDB" id="G0UYZ9"/>
<feature type="domain" description="Calpain catalytic" evidence="4">
    <location>
        <begin position="255"/>
        <end position="586"/>
    </location>
</feature>
<dbReference type="InterPro" id="IPR013780">
    <property type="entry name" value="Glyco_hydro_b"/>
</dbReference>
<dbReference type="Pfam" id="PF00648">
    <property type="entry name" value="Peptidase_C2"/>
    <property type="match status" value="1"/>
</dbReference>
<dbReference type="Pfam" id="PF09149">
    <property type="entry name" value="DUF1935"/>
    <property type="match status" value="1"/>
</dbReference>
<dbReference type="PANTHER" id="PTHR10183:SF423">
    <property type="entry name" value="LEUCINE-RICH REPEAT PROTEIN (LRRP)"/>
    <property type="match status" value="1"/>
</dbReference>
<reference evidence="5" key="1">
    <citation type="journal article" date="2012" name="Proc. Natl. Acad. Sci. U.S.A.">
        <title>Antigenic diversity is generated by distinct evolutionary mechanisms in African trypanosome species.</title>
        <authorList>
            <person name="Jackson A.P."/>
            <person name="Berry A."/>
            <person name="Aslett M."/>
            <person name="Allison H.C."/>
            <person name="Burton P."/>
            <person name="Vavrova-Anderson J."/>
            <person name="Brown R."/>
            <person name="Browne H."/>
            <person name="Corton N."/>
            <person name="Hauser H."/>
            <person name="Gamble J."/>
            <person name="Gilderthorp R."/>
            <person name="Marcello L."/>
            <person name="McQuillan J."/>
            <person name="Otto T.D."/>
            <person name="Quail M.A."/>
            <person name="Sanders M.J."/>
            <person name="van Tonder A."/>
            <person name="Ginger M.L."/>
            <person name="Field M.C."/>
            <person name="Barry J.D."/>
            <person name="Hertz-Fowler C."/>
            <person name="Berriman M."/>
        </authorList>
    </citation>
    <scope>NUCLEOTIDE SEQUENCE</scope>
    <source>
        <strain evidence="5">IL3000</strain>
    </source>
</reference>
<feature type="active site" evidence="1">
    <location>
        <position position="500"/>
    </location>
</feature>
<dbReference type="EMBL" id="HE575323">
    <property type="protein sequence ID" value="CCC94618.1"/>
    <property type="molecule type" value="Genomic_DNA"/>
</dbReference>
<dbReference type="GO" id="GO:0004198">
    <property type="term" value="F:calcium-dependent cysteine-type endopeptidase activity"/>
    <property type="evidence" value="ECO:0007669"/>
    <property type="project" value="InterPro"/>
</dbReference>
<dbReference type="CDD" id="cd00044">
    <property type="entry name" value="CysPc"/>
    <property type="match status" value="1"/>
</dbReference>
<dbReference type="InterPro" id="IPR001300">
    <property type="entry name" value="Peptidase_C2_calpain_cat"/>
</dbReference>
<dbReference type="SUPFAM" id="SSF54001">
    <property type="entry name" value="Cysteine proteinases"/>
    <property type="match status" value="1"/>
</dbReference>
<feature type="active site" evidence="1">
    <location>
        <position position="523"/>
    </location>
</feature>
<evidence type="ECO:0000313" key="5">
    <source>
        <dbReference type="EMBL" id="CCC94618.1"/>
    </source>
</evidence>
<dbReference type="InterPro" id="IPR015232">
    <property type="entry name" value="DUF1935"/>
</dbReference>
<comment type="caution">
    <text evidence="2">Lacks conserved residue(s) required for the propagation of feature annotation.</text>
</comment>
<evidence type="ECO:0000259" key="4">
    <source>
        <dbReference type="PROSITE" id="PS50203"/>
    </source>
</evidence>
<dbReference type="PROSITE" id="PS50203">
    <property type="entry name" value="CALPAIN_CAT"/>
    <property type="match status" value="1"/>
</dbReference>
<gene>
    <name evidence="5" type="ORF">TCIL3000_10_14030</name>
</gene>